<dbReference type="SUPFAM" id="SSF48498">
    <property type="entry name" value="Tetracyclin repressor-like, C-terminal domain"/>
    <property type="match status" value="1"/>
</dbReference>
<dbReference type="InterPro" id="IPR036271">
    <property type="entry name" value="Tet_transcr_reg_TetR-rel_C_sf"/>
</dbReference>
<evidence type="ECO:0000256" key="2">
    <source>
        <dbReference type="ARBA" id="ARBA00023015"/>
    </source>
</evidence>
<dbReference type="PANTHER" id="PTHR30055">
    <property type="entry name" value="HTH-TYPE TRANSCRIPTIONAL REGULATOR RUTR"/>
    <property type="match status" value="1"/>
</dbReference>
<evidence type="ECO:0000256" key="1">
    <source>
        <dbReference type="ARBA" id="ARBA00022491"/>
    </source>
</evidence>
<dbReference type="InterPro" id="IPR039538">
    <property type="entry name" value="BetI_C"/>
</dbReference>
<keyword evidence="4" id="KW-0804">Transcription</keyword>
<dbReference type="AlphaFoldDB" id="A0A1G7KEU8"/>
<dbReference type="InterPro" id="IPR001647">
    <property type="entry name" value="HTH_TetR"/>
</dbReference>
<evidence type="ECO:0000256" key="4">
    <source>
        <dbReference type="ARBA" id="ARBA00023163"/>
    </source>
</evidence>
<dbReference type="RefSeq" id="WP_093079492.1">
    <property type="nucleotide sequence ID" value="NZ_FNBE01000004.1"/>
</dbReference>
<dbReference type="Pfam" id="PF00440">
    <property type="entry name" value="TetR_N"/>
    <property type="match status" value="1"/>
</dbReference>
<dbReference type="Gene3D" id="1.10.357.10">
    <property type="entry name" value="Tetracycline Repressor, domain 2"/>
    <property type="match status" value="1"/>
</dbReference>
<dbReference type="PRINTS" id="PR00455">
    <property type="entry name" value="HTHTETR"/>
</dbReference>
<organism evidence="7 8">
    <name type="scientific">Pseudonocardia oroxyli</name>
    <dbReference type="NCBI Taxonomy" id="366584"/>
    <lineage>
        <taxon>Bacteria</taxon>
        <taxon>Bacillati</taxon>
        <taxon>Actinomycetota</taxon>
        <taxon>Actinomycetes</taxon>
        <taxon>Pseudonocardiales</taxon>
        <taxon>Pseudonocardiaceae</taxon>
        <taxon>Pseudonocardia</taxon>
    </lineage>
</organism>
<dbReference type="OrthoDB" id="7252896at2"/>
<keyword evidence="1" id="KW-0678">Repressor</keyword>
<keyword evidence="2" id="KW-0805">Transcription regulation</keyword>
<protein>
    <submittedName>
        <fullName evidence="7">Transcriptional regulator, TetR family</fullName>
    </submittedName>
</protein>
<feature type="DNA-binding region" description="H-T-H motif" evidence="5">
    <location>
        <begin position="30"/>
        <end position="49"/>
    </location>
</feature>
<accession>A0A1G7KEU8</accession>
<name>A0A1G7KEU8_PSEOR</name>
<sequence>MATRRRADTRARLLEAAAEVFVERGFGATSVEQVCEAAGFTRGAFYSNFSSLDELLLALVAQRHAAVVAGLGAALEQIEPAPVEDLTAFVGEIVRAHLADRRWQVLQTELALHALRHPAVAEQVAEHRADLRRRVGELIAHAAGRAGRSLTVGPEELARAVLALVEGTRFQTYLDPAATRTDRLLLTAVLEQYTRAAGPDGPAVRR</sequence>
<dbReference type="GO" id="GO:0000976">
    <property type="term" value="F:transcription cis-regulatory region binding"/>
    <property type="evidence" value="ECO:0007669"/>
    <property type="project" value="TreeGrafter"/>
</dbReference>
<keyword evidence="8" id="KW-1185">Reference proteome</keyword>
<feature type="domain" description="HTH tetR-type" evidence="6">
    <location>
        <begin position="7"/>
        <end position="67"/>
    </location>
</feature>
<dbReference type="PANTHER" id="PTHR30055:SF241">
    <property type="entry name" value="TRANSCRIPTIONAL REGULATORY PROTEIN"/>
    <property type="match status" value="1"/>
</dbReference>
<dbReference type="Proteomes" id="UP000198967">
    <property type="component" value="Unassembled WGS sequence"/>
</dbReference>
<proteinExistence type="predicted"/>
<dbReference type="SUPFAM" id="SSF46689">
    <property type="entry name" value="Homeodomain-like"/>
    <property type="match status" value="1"/>
</dbReference>
<keyword evidence="3 5" id="KW-0238">DNA-binding</keyword>
<reference evidence="7 8" key="1">
    <citation type="submission" date="2016-10" db="EMBL/GenBank/DDBJ databases">
        <authorList>
            <person name="de Groot N.N."/>
        </authorList>
    </citation>
    <scope>NUCLEOTIDE SEQUENCE [LARGE SCALE GENOMIC DNA]</scope>
    <source>
        <strain evidence="7 8">CGMCC 4.3143</strain>
    </source>
</reference>
<dbReference type="GO" id="GO:0003700">
    <property type="term" value="F:DNA-binding transcription factor activity"/>
    <property type="evidence" value="ECO:0007669"/>
    <property type="project" value="TreeGrafter"/>
</dbReference>
<dbReference type="STRING" id="366584.SAMN05216377_104324"/>
<evidence type="ECO:0000256" key="3">
    <source>
        <dbReference type="ARBA" id="ARBA00023125"/>
    </source>
</evidence>
<evidence type="ECO:0000313" key="8">
    <source>
        <dbReference type="Proteomes" id="UP000198967"/>
    </source>
</evidence>
<dbReference type="EMBL" id="FNBE01000004">
    <property type="protein sequence ID" value="SDF35712.1"/>
    <property type="molecule type" value="Genomic_DNA"/>
</dbReference>
<evidence type="ECO:0000313" key="7">
    <source>
        <dbReference type="EMBL" id="SDF35712.1"/>
    </source>
</evidence>
<dbReference type="InterPro" id="IPR050109">
    <property type="entry name" value="HTH-type_TetR-like_transc_reg"/>
</dbReference>
<gene>
    <name evidence="7" type="ORF">SAMN05216377_104324</name>
</gene>
<evidence type="ECO:0000256" key="5">
    <source>
        <dbReference type="PROSITE-ProRule" id="PRU00335"/>
    </source>
</evidence>
<dbReference type="Pfam" id="PF13977">
    <property type="entry name" value="TetR_C_6"/>
    <property type="match status" value="1"/>
</dbReference>
<evidence type="ECO:0000259" key="6">
    <source>
        <dbReference type="PROSITE" id="PS50977"/>
    </source>
</evidence>
<dbReference type="InterPro" id="IPR009057">
    <property type="entry name" value="Homeodomain-like_sf"/>
</dbReference>
<dbReference type="PROSITE" id="PS50977">
    <property type="entry name" value="HTH_TETR_2"/>
    <property type="match status" value="1"/>
</dbReference>